<dbReference type="InterPro" id="IPR055295">
    <property type="entry name" value="NUDT22/NUDT9-like"/>
</dbReference>
<dbReference type="PANTHER" id="PTHR31835">
    <property type="entry name" value="URIDINE DIPHOSPHATE GLUCOSE PYROPHOSPHATASE"/>
    <property type="match status" value="1"/>
</dbReference>
<dbReference type="GO" id="GO:0052751">
    <property type="term" value="F:GDP-mannose hydrolase activity"/>
    <property type="evidence" value="ECO:0007669"/>
    <property type="project" value="TreeGrafter"/>
</dbReference>
<keyword evidence="8" id="KW-1185">Reference proteome</keyword>
<dbReference type="Gene3D" id="3.90.79.10">
    <property type="entry name" value="Nucleoside Triphosphate Pyrophosphohydrolase"/>
    <property type="match status" value="1"/>
</dbReference>
<evidence type="ECO:0000313" key="7">
    <source>
        <dbReference type="EMBL" id="CAH2325149.1"/>
    </source>
</evidence>
<dbReference type="InterPro" id="IPR015797">
    <property type="entry name" value="NUDIX_hydrolase-like_dom_sf"/>
</dbReference>
<keyword evidence="3" id="KW-0378">Hydrolase</keyword>
<dbReference type="GO" id="GO:0046872">
    <property type="term" value="F:metal ion binding"/>
    <property type="evidence" value="ECO:0007669"/>
    <property type="project" value="UniProtKB-KW"/>
</dbReference>
<name>A0AAD1TII6_PELCU</name>
<evidence type="ECO:0000256" key="3">
    <source>
        <dbReference type="ARBA" id="ARBA00022801"/>
    </source>
</evidence>
<comment type="cofactor">
    <cofactor evidence="1">
        <name>Mg(2+)</name>
        <dbReference type="ChEBI" id="CHEBI:18420"/>
    </cofactor>
</comment>
<feature type="domain" description="Nudix hydrolase" evidence="6">
    <location>
        <begin position="228"/>
        <end position="389"/>
    </location>
</feature>
<accession>A0AAD1TII6</accession>
<evidence type="ECO:0000259" key="6">
    <source>
        <dbReference type="PROSITE" id="PS51462"/>
    </source>
</evidence>
<keyword evidence="4" id="KW-0460">Magnesium</keyword>
<protein>
    <submittedName>
        <fullName evidence="7">Uridine diphosphate glucose pyrophosphatase isoform X2</fullName>
    </submittedName>
</protein>
<gene>
    <name evidence="7" type="ORF">PECUL_23A044253</name>
</gene>
<dbReference type="PANTHER" id="PTHR31835:SF1">
    <property type="entry name" value="URIDINE DIPHOSPHATE GLUCOSE PYROPHOSPHATASE NUDT22"/>
    <property type="match status" value="1"/>
</dbReference>
<feature type="region of interest" description="Disordered" evidence="5">
    <location>
        <begin position="138"/>
        <end position="159"/>
    </location>
</feature>
<evidence type="ECO:0000313" key="8">
    <source>
        <dbReference type="Proteomes" id="UP001295444"/>
    </source>
</evidence>
<dbReference type="FunFam" id="3.90.79.10:FF:000087">
    <property type="entry name" value="Nudix (nucleoside diphosphate linked moiety X)-type motif 22"/>
    <property type="match status" value="1"/>
</dbReference>
<evidence type="ECO:0000256" key="4">
    <source>
        <dbReference type="ARBA" id="ARBA00022842"/>
    </source>
</evidence>
<proteinExistence type="predicted"/>
<dbReference type="Proteomes" id="UP001295444">
    <property type="component" value="Chromosome 12"/>
</dbReference>
<keyword evidence="2" id="KW-0479">Metal-binding</keyword>
<organism evidence="7 8">
    <name type="scientific">Pelobates cultripes</name>
    <name type="common">Western spadefoot toad</name>
    <dbReference type="NCBI Taxonomy" id="61616"/>
    <lineage>
        <taxon>Eukaryota</taxon>
        <taxon>Metazoa</taxon>
        <taxon>Chordata</taxon>
        <taxon>Craniata</taxon>
        <taxon>Vertebrata</taxon>
        <taxon>Euteleostomi</taxon>
        <taxon>Amphibia</taxon>
        <taxon>Batrachia</taxon>
        <taxon>Anura</taxon>
        <taxon>Pelobatoidea</taxon>
        <taxon>Pelobatidae</taxon>
        <taxon>Pelobates</taxon>
    </lineage>
</organism>
<reference evidence="7" key="1">
    <citation type="submission" date="2022-03" db="EMBL/GenBank/DDBJ databases">
        <authorList>
            <person name="Alioto T."/>
            <person name="Alioto T."/>
            <person name="Gomez Garrido J."/>
        </authorList>
    </citation>
    <scope>NUCLEOTIDE SEQUENCE</scope>
</reference>
<dbReference type="PROSITE" id="PS51462">
    <property type="entry name" value="NUDIX"/>
    <property type="match status" value="1"/>
</dbReference>
<dbReference type="AlphaFoldDB" id="A0AAD1TII6"/>
<dbReference type="InterPro" id="IPR000086">
    <property type="entry name" value="NUDIX_hydrolase_dom"/>
</dbReference>
<evidence type="ECO:0000256" key="2">
    <source>
        <dbReference type="ARBA" id="ARBA00022723"/>
    </source>
</evidence>
<evidence type="ECO:0000256" key="5">
    <source>
        <dbReference type="SAM" id="MobiDB-lite"/>
    </source>
</evidence>
<dbReference type="EMBL" id="OW240923">
    <property type="protein sequence ID" value="CAH2325149.1"/>
    <property type="molecule type" value="Genomic_DNA"/>
</dbReference>
<dbReference type="SUPFAM" id="SSF55811">
    <property type="entry name" value="Nudix"/>
    <property type="match status" value="1"/>
</dbReference>
<sequence length="403" mass="45218">MKPTTAIIDPEPVQSLHLMSRKRTIHQAQVGDLPLPTPNRSLRPQHLAAEVPHWPGTGITRLGFRTESIIHIDPCLNERQHSTSSTGFSSKWILKFRFFTVVLALKDSHSAESMSSYLLSTRDPWVFNGAKFRLHSVQPEEEKNKQTLNEEKSKEMDNRVSDILEEKRSKDNEVRLKEEVDHEARGGLTLHLALTSYRDFLGTNWSGEATALQERGGIEHGDTEAYLAQPLGVGAALQCRDGLFVLLRRSHKVGEAPGLLDVPGGHPEPKAVAPNIPEEELSLDVLQPELVIRELFSSILAEIRDEVNLPLSTLSDPLLLGIARNHTSAGRPSAEFYVRCSLSSEEVRERYLEGGPEAQESTDIIFIDREEMLNLEQSTMWRELCPSAKGCVKLYLLVREQQS</sequence>
<evidence type="ECO:0000256" key="1">
    <source>
        <dbReference type="ARBA" id="ARBA00001946"/>
    </source>
</evidence>